<protein>
    <recommendedName>
        <fullName evidence="5">Nudix hydrolase domain-containing protein</fullName>
    </recommendedName>
</protein>
<name>A0A1F5K380_9BACT</name>
<feature type="domain" description="Nudix hydrolase" evidence="5">
    <location>
        <begin position="4"/>
        <end position="134"/>
    </location>
</feature>
<dbReference type="Gene3D" id="3.90.79.10">
    <property type="entry name" value="Nucleoside Triphosphate Pyrophosphohydrolase"/>
    <property type="match status" value="1"/>
</dbReference>
<keyword evidence="2 4" id="KW-0378">Hydrolase</keyword>
<reference evidence="6 7" key="1">
    <citation type="journal article" date="2016" name="Nat. Commun.">
        <title>Thousands of microbial genomes shed light on interconnected biogeochemical processes in an aquifer system.</title>
        <authorList>
            <person name="Anantharaman K."/>
            <person name="Brown C.T."/>
            <person name="Hug L.A."/>
            <person name="Sharon I."/>
            <person name="Castelle C.J."/>
            <person name="Probst A.J."/>
            <person name="Thomas B.C."/>
            <person name="Singh A."/>
            <person name="Wilkins M.J."/>
            <person name="Karaoz U."/>
            <person name="Brodie E.L."/>
            <person name="Williams K.H."/>
            <person name="Hubbard S.S."/>
            <person name="Banfield J.F."/>
        </authorList>
    </citation>
    <scope>NUCLEOTIDE SEQUENCE [LARGE SCALE GENOMIC DNA]</scope>
</reference>
<keyword evidence="3" id="KW-0460">Magnesium</keyword>
<sequence>MQKYPEPIVGVFIINSKGELFLTKSRRWTDHFVVPGGHIELGEKIEDALRREVREETGLKIENPIFICMWEFINESGFWEKKHMLFLNYLAKATSEKVTLNDEAQSYVWVTPREAVRLPLEKYTKLTLEEYILKKPLVKRYTRPTT</sequence>
<dbReference type="PANTHER" id="PTHR43046">
    <property type="entry name" value="GDP-MANNOSE MANNOSYL HYDROLASE"/>
    <property type="match status" value="1"/>
</dbReference>
<comment type="cofactor">
    <cofactor evidence="1">
        <name>Mg(2+)</name>
        <dbReference type="ChEBI" id="CHEBI:18420"/>
    </cofactor>
</comment>
<dbReference type="STRING" id="1797780.A3E45_00065"/>
<accession>A0A1F5K380</accession>
<dbReference type="PANTHER" id="PTHR43046:SF12">
    <property type="entry name" value="GDP-MANNOSE MANNOSYL HYDROLASE"/>
    <property type="match status" value="1"/>
</dbReference>
<dbReference type="PRINTS" id="PR00502">
    <property type="entry name" value="NUDIXFAMILY"/>
</dbReference>
<evidence type="ECO:0000256" key="1">
    <source>
        <dbReference type="ARBA" id="ARBA00001946"/>
    </source>
</evidence>
<dbReference type="Proteomes" id="UP000176405">
    <property type="component" value="Unassembled WGS sequence"/>
</dbReference>
<comment type="similarity">
    <text evidence="4">Belongs to the Nudix hydrolase family.</text>
</comment>
<dbReference type="InterPro" id="IPR020084">
    <property type="entry name" value="NUDIX_hydrolase_CS"/>
</dbReference>
<evidence type="ECO:0000256" key="2">
    <source>
        <dbReference type="ARBA" id="ARBA00022801"/>
    </source>
</evidence>
<evidence type="ECO:0000256" key="4">
    <source>
        <dbReference type="RuleBase" id="RU003476"/>
    </source>
</evidence>
<dbReference type="EMBL" id="MFDH01000023">
    <property type="protein sequence ID" value="OGE35412.1"/>
    <property type="molecule type" value="Genomic_DNA"/>
</dbReference>
<evidence type="ECO:0000256" key="3">
    <source>
        <dbReference type="ARBA" id="ARBA00022842"/>
    </source>
</evidence>
<dbReference type="Pfam" id="PF00293">
    <property type="entry name" value="NUDIX"/>
    <property type="match status" value="1"/>
</dbReference>
<dbReference type="InterPro" id="IPR020476">
    <property type="entry name" value="Nudix_hydrolase"/>
</dbReference>
<evidence type="ECO:0000313" key="6">
    <source>
        <dbReference type="EMBL" id="OGE35412.1"/>
    </source>
</evidence>
<dbReference type="PROSITE" id="PS00893">
    <property type="entry name" value="NUDIX_BOX"/>
    <property type="match status" value="1"/>
</dbReference>
<evidence type="ECO:0000313" key="7">
    <source>
        <dbReference type="Proteomes" id="UP000176405"/>
    </source>
</evidence>
<dbReference type="SUPFAM" id="SSF55811">
    <property type="entry name" value="Nudix"/>
    <property type="match status" value="1"/>
</dbReference>
<evidence type="ECO:0000259" key="5">
    <source>
        <dbReference type="PROSITE" id="PS51462"/>
    </source>
</evidence>
<dbReference type="InterPro" id="IPR000086">
    <property type="entry name" value="NUDIX_hydrolase_dom"/>
</dbReference>
<comment type="caution">
    <text evidence="6">The sequence shown here is derived from an EMBL/GenBank/DDBJ whole genome shotgun (WGS) entry which is preliminary data.</text>
</comment>
<organism evidence="6 7">
    <name type="scientific">Candidatus Daviesbacteria bacterium RIFCSPHIGHO2_12_FULL_43_11</name>
    <dbReference type="NCBI Taxonomy" id="1797780"/>
    <lineage>
        <taxon>Bacteria</taxon>
        <taxon>Candidatus Daviesiibacteriota</taxon>
    </lineage>
</organism>
<dbReference type="PROSITE" id="PS51462">
    <property type="entry name" value="NUDIX"/>
    <property type="match status" value="1"/>
</dbReference>
<dbReference type="InterPro" id="IPR015797">
    <property type="entry name" value="NUDIX_hydrolase-like_dom_sf"/>
</dbReference>
<gene>
    <name evidence="6" type="ORF">A3E45_00065</name>
</gene>
<dbReference type="GO" id="GO:0016787">
    <property type="term" value="F:hydrolase activity"/>
    <property type="evidence" value="ECO:0007669"/>
    <property type="project" value="UniProtKB-KW"/>
</dbReference>
<dbReference type="AlphaFoldDB" id="A0A1F5K380"/>
<proteinExistence type="inferred from homology"/>